<gene>
    <name evidence="2" type="ORF">PanWU01x14_095690</name>
</gene>
<dbReference type="AlphaFoldDB" id="A0A2P5D559"/>
<comment type="caution">
    <text evidence="2">The sequence shown here is derived from an EMBL/GenBank/DDBJ whole genome shotgun (WGS) entry which is preliminary data.</text>
</comment>
<accession>A0A2P5D559</accession>
<dbReference type="EMBL" id="JXTB01000063">
    <property type="protein sequence ID" value="PON68417.1"/>
    <property type="molecule type" value="Genomic_DNA"/>
</dbReference>
<evidence type="ECO:0000313" key="3">
    <source>
        <dbReference type="Proteomes" id="UP000237105"/>
    </source>
</evidence>
<reference evidence="3" key="1">
    <citation type="submission" date="2016-06" db="EMBL/GenBank/DDBJ databases">
        <title>Parallel loss of symbiosis genes in relatives of nitrogen-fixing non-legume Parasponia.</title>
        <authorList>
            <person name="Van Velzen R."/>
            <person name="Holmer R."/>
            <person name="Bu F."/>
            <person name="Rutten L."/>
            <person name="Van Zeijl A."/>
            <person name="Liu W."/>
            <person name="Santuari L."/>
            <person name="Cao Q."/>
            <person name="Sharma T."/>
            <person name="Shen D."/>
            <person name="Roswanjaya Y."/>
            <person name="Wardhani T."/>
            <person name="Kalhor M.S."/>
            <person name="Jansen J."/>
            <person name="Van den Hoogen J."/>
            <person name="Gungor B."/>
            <person name="Hartog M."/>
            <person name="Hontelez J."/>
            <person name="Verver J."/>
            <person name="Yang W.-C."/>
            <person name="Schijlen E."/>
            <person name="Repin R."/>
            <person name="Schilthuizen M."/>
            <person name="Schranz E."/>
            <person name="Heidstra R."/>
            <person name="Miyata K."/>
            <person name="Fedorova E."/>
            <person name="Kohlen W."/>
            <person name="Bisseling T."/>
            <person name="Smit S."/>
            <person name="Geurts R."/>
        </authorList>
    </citation>
    <scope>NUCLEOTIDE SEQUENCE [LARGE SCALE GENOMIC DNA]</scope>
    <source>
        <strain evidence="3">cv. WU1-14</strain>
    </source>
</reference>
<sequence>MITQVRQRVQTDFDSLEVEANQDAPDGDEGSIQRGASKCPSRRVDMLIPKVHLGATFPQRVADAQRWDRIIEKAPSFDKNWLVGGLWVQHDHAEFLFKRVPLGRSQTILTMDTKERHFKNLLTSSMLASVRWHPYLTSNPILRTDNPTLAVHPKVEKSIVDVHEAMTLQLPSSSTTLPQYLPVKDRPRVIDHLAIPESSAMNTPRISPPLVMPTAQLRLGSPLYLKAHFFNSLPRSEQRLVRCPLLNTRALELKACPWLS</sequence>
<protein>
    <submittedName>
        <fullName evidence="2">Uncharacterized protein</fullName>
    </submittedName>
</protein>
<evidence type="ECO:0000256" key="1">
    <source>
        <dbReference type="SAM" id="MobiDB-lite"/>
    </source>
</evidence>
<feature type="region of interest" description="Disordered" evidence="1">
    <location>
        <begin position="14"/>
        <end position="36"/>
    </location>
</feature>
<proteinExistence type="predicted"/>
<dbReference type="Proteomes" id="UP000237105">
    <property type="component" value="Unassembled WGS sequence"/>
</dbReference>
<keyword evidence="3" id="KW-1185">Reference proteome</keyword>
<name>A0A2P5D559_PARAD</name>
<evidence type="ECO:0000313" key="2">
    <source>
        <dbReference type="EMBL" id="PON68417.1"/>
    </source>
</evidence>
<organism evidence="2 3">
    <name type="scientific">Parasponia andersonii</name>
    <name type="common">Sponia andersonii</name>
    <dbReference type="NCBI Taxonomy" id="3476"/>
    <lineage>
        <taxon>Eukaryota</taxon>
        <taxon>Viridiplantae</taxon>
        <taxon>Streptophyta</taxon>
        <taxon>Embryophyta</taxon>
        <taxon>Tracheophyta</taxon>
        <taxon>Spermatophyta</taxon>
        <taxon>Magnoliopsida</taxon>
        <taxon>eudicotyledons</taxon>
        <taxon>Gunneridae</taxon>
        <taxon>Pentapetalae</taxon>
        <taxon>rosids</taxon>
        <taxon>fabids</taxon>
        <taxon>Rosales</taxon>
        <taxon>Cannabaceae</taxon>
        <taxon>Parasponia</taxon>
    </lineage>
</organism>